<keyword evidence="2" id="KW-1185">Reference proteome</keyword>
<dbReference type="Proteomes" id="UP001054837">
    <property type="component" value="Unassembled WGS sequence"/>
</dbReference>
<gene>
    <name evidence="1" type="primary">AVEN_169630_1</name>
    <name evidence="1" type="ORF">CDAR_310761</name>
</gene>
<dbReference type="PANTHER" id="PTHR33361">
    <property type="entry name" value="GLR0591 PROTEIN"/>
    <property type="match status" value="1"/>
</dbReference>
<accession>A0AAV4VQJ2</accession>
<evidence type="ECO:0000313" key="2">
    <source>
        <dbReference type="Proteomes" id="UP001054837"/>
    </source>
</evidence>
<dbReference type="AlphaFoldDB" id="A0AAV4VQJ2"/>
<organism evidence="1 2">
    <name type="scientific">Caerostris darwini</name>
    <dbReference type="NCBI Taxonomy" id="1538125"/>
    <lineage>
        <taxon>Eukaryota</taxon>
        <taxon>Metazoa</taxon>
        <taxon>Ecdysozoa</taxon>
        <taxon>Arthropoda</taxon>
        <taxon>Chelicerata</taxon>
        <taxon>Arachnida</taxon>
        <taxon>Araneae</taxon>
        <taxon>Araneomorphae</taxon>
        <taxon>Entelegynae</taxon>
        <taxon>Araneoidea</taxon>
        <taxon>Araneidae</taxon>
        <taxon>Caerostris</taxon>
    </lineage>
</organism>
<dbReference type="PANTHER" id="PTHR33361:SF2">
    <property type="entry name" value="DUF885 DOMAIN-CONTAINING PROTEIN"/>
    <property type="match status" value="1"/>
</dbReference>
<name>A0AAV4VQJ2_9ARAC</name>
<reference evidence="1 2" key="1">
    <citation type="submission" date="2021-06" db="EMBL/GenBank/DDBJ databases">
        <title>Caerostris darwini draft genome.</title>
        <authorList>
            <person name="Kono N."/>
            <person name="Arakawa K."/>
        </authorList>
    </citation>
    <scope>NUCLEOTIDE SEQUENCE [LARGE SCALE GENOMIC DNA]</scope>
</reference>
<dbReference type="InterPro" id="IPR010281">
    <property type="entry name" value="DUF885"/>
</dbReference>
<proteinExistence type="predicted"/>
<sequence length="579" mass="66993">MDNDKALELIDDFWSWRLSNSPEFATFSGIHDYDDKLESYSLDTILKRRVMCRNFLNECQLILNESNLSKEVGENLEFLYSELKCFLKGADARGYYFPLNYMEGPHLEFERLIASMKCDTVKDFNKILSRYKELPLQISQIIECMKEGIKQKMTFHKVSVAAIPDQIDDLDQLDVLEKNPEDCIFYKPFLSLPDTVTEEKKKSIQLEAVEYISHNVIPAFKMLKDFLEKDYFKHCRPQIGISCLPNGLEIYQMCLDFHLGYLLSPEEVHELGKNEVARISKEMEKVIESLELKMSVKEFAEKMRSDDSFYFNNAEELVEAYKGLVFNEIQPLLKKVVTRVPDGKLEIRPMSASMSGGPAAYYLAGTFDGRRPGVFYVNSGDVKSLPKYDMVSLALHEALPGHHLQACYLMETEHLADFRKYIEDRKYSESPSRFPLHTAYMEGWGLYSEYLGLELGLYDDPYIKFGYLSHEMLRALRLVVDTGLHAFGWSIETAVNYMLDHTAVSKKCIEREVNRYITWPGQACAYKIGEIKIKALRAMAERVLGPQFDIREFHDVILQHCGPMDVLENKVHEYIKLKA</sequence>
<protein>
    <recommendedName>
        <fullName evidence="3">DUF885 domain-containing protein</fullName>
    </recommendedName>
</protein>
<evidence type="ECO:0008006" key="3">
    <source>
        <dbReference type="Google" id="ProtNLM"/>
    </source>
</evidence>
<dbReference type="Pfam" id="PF05960">
    <property type="entry name" value="DUF885"/>
    <property type="match status" value="1"/>
</dbReference>
<evidence type="ECO:0000313" key="1">
    <source>
        <dbReference type="EMBL" id="GIY72398.1"/>
    </source>
</evidence>
<dbReference type="EMBL" id="BPLQ01013482">
    <property type="protein sequence ID" value="GIY72398.1"/>
    <property type="molecule type" value="Genomic_DNA"/>
</dbReference>
<comment type="caution">
    <text evidence="1">The sequence shown here is derived from an EMBL/GenBank/DDBJ whole genome shotgun (WGS) entry which is preliminary data.</text>
</comment>